<accession>A0A445HVR3</accession>
<dbReference type="Pfam" id="PF01263">
    <property type="entry name" value="Aldose_epim"/>
    <property type="match status" value="1"/>
</dbReference>
<dbReference type="Gene3D" id="2.70.98.10">
    <property type="match status" value="2"/>
</dbReference>
<dbReference type="Proteomes" id="UP000289340">
    <property type="component" value="Chromosome 11"/>
</dbReference>
<dbReference type="InterPro" id="IPR011013">
    <property type="entry name" value="Gal_mutarotase_sf_dom"/>
</dbReference>
<protein>
    <submittedName>
        <fullName evidence="1">Putative glucose-6-phosphate 1-epimerase</fullName>
    </submittedName>
</protein>
<dbReference type="SMR" id="A0A445HVR3"/>
<gene>
    <name evidence="1" type="ORF">D0Y65_028717</name>
</gene>
<dbReference type="InterPro" id="IPR014718">
    <property type="entry name" value="GH-type_carb-bd"/>
</dbReference>
<evidence type="ECO:0000313" key="2">
    <source>
        <dbReference type="Proteomes" id="UP000289340"/>
    </source>
</evidence>
<dbReference type="PANTHER" id="PTHR11122">
    <property type="entry name" value="APOSPORY-ASSOCIATED PROTEIN C-RELATED"/>
    <property type="match status" value="1"/>
</dbReference>
<dbReference type="InterPro" id="IPR008183">
    <property type="entry name" value="Aldose_1/G6P_1-epimerase"/>
</dbReference>
<comment type="caution">
    <text evidence="1">The sequence shown here is derived from an EMBL/GenBank/DDBJ whole genome shotgun (WGS) entry which is preliminary data.</text>
</comment>
<dbReference type="GO" id="GO:0005975">
    <property type="term" value="P:carbohydrate metabolic process"/>
    <property type="evidence" value="ECO:0007669"/>
    <property type="project" value="InterPro"/>
</dbReference>
<name>A0A445HVR3_GLYSO</name>
<keyword evidence="2" id="KW-1185">Reference proteome</keyword>
<proteinExistence type="predicted"/>
<dbReference type="GO" id="GO:0030246">
    <property type="term" value="F:carbohydrate binding"/>
    <property type="evidence" value="ECO:0007669"/>
    <property type="project" value="InterPro"/>
</dbReference>
<dbReference type="AlphaFoldDB" id="A0A445HVR3"/>
<dbReference type="EMBL" id="QZWG01000011">
    <property type="protein sequence ID" value="RZB77875.1"/>
    <property type="molecule type" value="Genomic_DNA"/>
</dbReference>
<organism evidence="1 2">
    <name type="scientific">Glycine soja</name>
    <name type="common">Wild soybean</name>
    <dbReference type="NCBI Taxonomy" id="3848"/>
    <lineage>
        <taxon>Eukaryota</taxon>
        <taxon>Viridiplantae</taxon>
        <taxon>Streptophyta</taxon>
        <taxon>Embryophyta</taxon>
        <taxon>Tracheophyta</taxon>
        <taxon>Spermatophyta</taxon>
        <taxon>Magnoliopsida</taxon>
        <taxon>eudicotyledons</taxon>
        <taxon>Gunneridae</taxon>
        <taxon>Pentapetalae</taxon>
        <taxon>rosids</taxon>
        <taxon>fabids</taxon>
        <taxon>Fabales</taxon>
        <taxon>Fabaceae</taxon>
        <taxon>Papilionoideae</taxon>
        <taxon>50 kb inversion clade</taxon>
        <taxon>NPAAA clade</taxon>
        <taxon>indigoferoid/millettioid clade</taxon>
        <taxon>Phaseoleae</taxon>
        <taxon>Glycine</taxon>
        <taxon>Glycine subgen. Soja</taxon>
    </lineage>
</organism>
<reference evidence="1 2" key="1">
    <citation type="submission" date="2018-09" db="EMBL/GenBank/DDBJ databases">
        <title>A high-quality reference genome of wild soybean provides a powerful tool to mine soybean genomes.</title>
        <authorList>
            <person name="Xie M."/>
            <person name="Chung C.Y.L."/>
            <person name="Li M.-W."/>
            <person name="Wong F.-L."/>
            <person name="Chan T.-F."/>
            <person name="Lam H.-M."/>
        </authorList>
    </citation>
    <scope>NUCLEOTIDE SEQUENCE [LARGE SCALE GENOMIC DNA]</scope>
    <source>
        <strain evidence="2">cv. W05</strain>
        <tissue evidence="1">Hypocotyl of etiolated seedlings</tissue>
    </source>
</reference>
<dbReference type="PANTHER" id="PTHR11122:SF31">
    <property type="entry name" value="GLUCOSE-6-PHOSPHATE 1-EPIMERASE"/>
    <property type="match status" value="1"/>
</dbReference>
<sequence length="227" mass="25596">MKTTSGGGGGVGAAESDNRTATVGIEFTKDKNGISLLVLRNHRGASATVSLHGGQVLSWKTELGEELLFISNKGLFGNRWQSNLTSRIRNVNGKNFSFSMAYHTYFSISDIIYKYIVCSEVRVEGLETLDYLDNLYQRERFTEQGDSLTFESEVDRVYFDSSNIVIVLDHEKKRTFVIRKEGLPDVVVWNPWERKSKSILDLGDEEYKQMLCVDGAAVEKPNHLVAR</sequence>
<dbReference type="GO" id="GO:0005737">
    <property type="term" value="C:cytoplasm"/>
    <property type="evidence" value="ECO:0007669"/>
    <property type="project" value="TreeGrafter"/>
</dbReference>
<dbReference type="SUPFAM" id="SSF74650">
    <property type="entry name" value="Galactose mutarotase-like"/>
    <property type="match status" value="1"/>
</dbReference>
<evidence type="ECO:0000313" key="1">
    <source>
        <dbReference type="EMBL" id="RZB77875.1"/>
    </source>
</evidence>
<dbReference type="GO" id="GO:0047938">
    <property type="term" value="F:glucose-6-phosphate 1-epimerase activity"/>
    <property type="evidence" value="ECO:0007669"/>
    <property type="project" value="TreeGrafter"/>
</dbReference>